<dbReference type="EMBL" id="JABBWE010000025">
    <property type="protein sequence ID" value="KAG1794584.1"/>
    <property type="molecule type" value="Genomic_DNA"/>
</dbReference>
<protein>
    <submittedName>
        <fullName evidence="2">Uncharacterized protein</fullName>
    </submittedName>
</protein>
<feature type="chain" id="PRO_5040149321" evidence="1">
    <location>
        <begin position="23"/>
        <end position="87"/>
    </location>
</feature>
<dbReference type="GeneID" id="64596629"/>
<dbReference type="Proteomes" id="UP000719766">
    <property type="component" value="Unassembled WGS sequence"/>
</dbReference>
<reference evidence="2" key="1">
    <citation type="journal article" date="2020" name="New Phytol.">
        <title>Comparative genomics reveals dynamic genome evolution in host specialist ectomycorrhizal fungi.</title>
        <authorList>
            <person name="Lofgren L.A."/>
            <person name="Nguyen N.H."/>
            <person name="Vilgalys R."/>
            <person name="Ruytinx J."/>
            <person name="Liao H.L."/>
            <person name="Branco S."/>
            <person name="Kuo A."/>
            <person name="LaButti K."/>
            <person name="Lipzen A."/>
            <person name="Andreopoulos W."/>
            <person name="Pangilinan J."/>
            <person name="Riley R."/>
            <person name="Hundley H."/>
            <person name="Na H."/>
            <person name="Barry K."/>
            <person name="Grigoriev I.V."/>
            <person name="Stajich J.E."/>
            <person name="Kennedy P.G."/>
        </authorList>
    </citation>
    <scope>NUCLEOTIDE SEQUENCE</scope>
    <source>
        <strain evidence="2">S12</strain>
    </source>
</reference>
<comment type="caution">
    <text evidence="2">The sequence shown here is derived from an EMBL/GenBank/DDBJ whole genome shotgun (WGS) entry which is preliminary data.</text>
</comment>
<sequence length="87" mass="9136">MIFTSLTTIIISVAAMASVAVASDNLVITPLGLPCGNRNSVECSTGIKFFNDDNDFGYICGPDGVIDAYEACWCKNCCVVTDGVISC</sequence>
<organism evidence="2 3">
    <name type="scientific">Suillus plorans</name>
    <dbReference type="NCBI Taxonomy" id="116603"/>
    <lineage>
        <taxon>Eukaryota</taxon>
        <taxon>Fungi</taxon>
        <taxon>Dikarya</taxon>
        <taxon>Basidiomycota</taxon>
        <taxon>Agaricomycotina</taxon>
        <taxon>Agaricomycetes</taxon>
        <taxon>Agaricomycetidae</taxon>
        <taxon>Boletales</taxon>
        <taxon>Suillineae</taxon>
        <taxon>Suillaceae</taxon>
        <taxon>Suillus</taxon>
    </lineage>
</organism>
<dbReference type="AlphaFoldDB" id="A0A9P7DIT5"/>
<accession>A0A9P7DIT5</accession>
<proteinExistence type="predicted"/>
<feature type="signal peptide" evidence="1">
    <location>
        <begin position="1"/>
        <end position="22"/>
    </location>
</feature>
<evidence type="ECO:0000313" key="2">
    <source>
        <dbReference type="EMBL" id="KAG1794584.1"/>
    </source>
</evidence>
<keyword evidence="3" id="KW-1185">Reference proteome</keyword>
<gene>
    <name evidence="2" type="ORF">HD556DRAFT_1368469</name>
</gene>
<evidence type="ECO:0000313" key="3">
    <source>
        <dbReference type="Proteomes" id="UP000719766"/>
    </source>
</evidence>
<dbReference type="RefSeq" id="XP_041160695.1">
    <property type="nucleotide sequence ID" value="XM_041302865.1"/>
</dbReference>
<evidence type="ECO:0000256" key="1">
    <source>
        <dbReference type="SAM" id="SignalP"/>
    </source>
</evidence>
<dbReference type="OrthoDB" id="2674445at2759"/>
<name>A0A9P7DIT5_9AGAM</name>
<keyword evidence="1" id="KW-0732">Signal</keyword>